<evidence type="ECO:0000256" key="1">
    <source>
        <dbReference type="SAM" id="MobiDB-lite"/>
    </source>
</evidence>
<evidence type="ECO:0000256" key="2">
    <source>
        <dbReference type="SAM" id="Phobius"/>
    </source>
</evidence>
<proteinExistence type="predicted"/>
<reference evidence="3 4" key="1">
    <citation type="submission" date="2021-08" db="EMBL/GenBank/DDBJ databases">
        <title>Draft Genome Sequence of Phanerochaete sordida strain YK-624.</title>
        <authorList>
            <person name="Mori T."/>
            <person name="Dohra H."/>
            <person name="Suzuki T."/>
            <person name="Kawagishi H."/>
            <person name="Hirai H."/>
        </authorList>
    </citation>
    <scope>NUCLEOTIDE SEQUENCE [LARGE SCALE GENOMIC DNA]</scope>
    <source>
        <strain evidence="3 4">YK-624</strain>
    </source>
</reference>
<dbReference type="AlphaFoldDB" id="A0A9P3GIU9"/>
<feature type="transmembrane region" description="Helical" evidence="2">
    <location>
        <begin position="66"/>
        <end position="87"/>
    </location>
</feature>
<dbReference type="Proteomes" id="UP000703269">
    <property type="component" value="Unassembled WGS sequence"/>
</dbReference>
<keyword evidence="4" id="KW-1185">Reference proteome</keyword>
<sequence>MPDYDVRLLNIAPAIPEDFTPANTSPHLIPTNAVAEGASLVTKEEVANDSEPNAPRRLPWWRTRKFVICAIIFAVAAVAAVVGGAVGSSVHHSHSDPADTSASSDSRSGPGPSSVPNNGATDGSGMNPTSTAAQPSSSSDSETSSFPDAPNNFPATATASTSSFVSPIQPIP</sequence>
<comment type="caution">
    <text evidence="3">The sequence shown here is derived from an EMBL/GenBank/DDBJ whole genome shotgun (WGS) entry which is preliminary data.</text>
</comment>
<feature type="compositionally biased region" description="Low complexity" evidence="1">
    <location>
        <begin position="128"/>
        <end position="163"/>
    </location>
</feature>
<keyword evidence="2" id="KW-0472">Membrane</keyword>
<gene>
    <name evidence="3" type="ORF">PsYK624_117670</name>
</gene>
<keyword evidence="2" id="KW-1133">Transmembrane helix</keyword>
<keyword evidence="2" id="KW-0812">Transmembrane</keyword>
<evidence type="ECO:0000313" key="3">
    <source>
        <dbReference type="EMBL" id="GJE95581.1"/>
    </source>
</evidence>
<organism evidence="3 4">
    <name type="scientific">Phanerochaete sordida</name>
    <dbReference type="NCBI Taxonomy" id="48140"/>
    <lineage>
        <taxon>Eukaryota</taxon>
        <taxon>Fungi</taxon>
        <taxon>Dikarya</taxon>
        <taxon>Basidiomycota</taxon>
        <taxon>Agaricomycotina</taxon>
        <taxon>Agaricomycetes</taxon>
        <taxon>Polyporales</taxon>
        <taxon>Phanerochaetaceae</taxon>
        <taxon>Phanerochaete</taxon>
    </lineage>
</organism>
<protein>
    <submittedName>
        <fullName evidence="3">Uncharacterized protein</fullName>
    </submittedName>
</protein>
<accession>A0A9P3GIU9</accession>
<dbReference type="EMBL" id="BPQB01000050">
    <property type="protein sequence ID" value="GJE95581.1"/>
    <property type="molecule type" value="Genomic_DNA"/>
</dbReference>
<feature type="compositionally biased region" description="Polar residues" evidence="1">
    <location>
        <begin position="115"/>
        <end position="127"/>
    </location>
</feature>
<name>A0A9P3GIU9_9APHY</name>
<feature type="region of interest" description="Disordered" evidence="1">
    <location>
        <begin position="87"/>
        <end position="172"/>
    </location>
</feature>
<evidence type="ECO:0000313" key="4">
    <source>
        <dbReference type="Proteomes" id="UP000703269"/>
    </source>
</evidence>
<feature type="compositionally biased region" description="Low complexity" evidence="1">
    <location>
        <begin position="98"/>
        <end position="114"/>
    </location>
</feature>